<dbReference type="GeneID" id="93572662"/>
<dbReference type="OMA" id="WVTHRSR"/>
<dbReference type="AlphaFoldDB" id="A0A1L9U240"/>
<accession>A0A1L9U240</accession>
<feature type="transmembrane region" description="Helical" evidence="1">
    <location>
        <begin position="39"/>
        <end position="56"/>
    </location>
</feature>
<feature type="transmembrane region" description="Helical" evidence="1">
    <location>
        <begin position="12"/>
        <end position="27"/>
    </location>
</feature>
<dbReference type="OrthoDB" id="4922812at2759"/>
<proteinExistence type="predicted"/>
<dbReference type="Proteomes" id="UP000184499">
    <property type="component" value="Unassembled WGS sequence"/>
</dbReference>
<evidence type="ECO:0000313" key="2">
    <source>
        <dbReference type="EMBL" id="OJJ65737.1"/>
    </source>
</evidence>
<name>A0A1L9U240_ASPBC</name>
<keyword evidence="1" id="KW-0812">Transmembrane</keyword>
<keyword evidence="1" id="KW-1133">Transmembrane helix</keyword>
<evidence type="ECO:0000256" key="1">
    <source>
        <dbReference type="SAM" id="Phobius"/>
    </source>
</evidence>
<protein>
    <submittedName>
        <fullName evidence="2">Uncharacterized protein</fullName>
    </submittedName>
</protein>
<dbReference type="EMBL" id="KV878709">
    <property type="protein sequence ID" value="OJJ65737.1"/>
    <property type="molecule type" value="Genomic_DNA"/>
</dbReference>
<dbReference type="RefSeq" id="XP_067472988.1">
    <property type="nucleotide sequence ID" value="XM_067620174.1"/>
</dbReference>
<gene>
    <name evidence="2" type="ORF">ASPBRDRAFT_189781</name>
</gene>
<keyword evidence="3" id="KW-1185">Reference proteome</keyword>
<keyword evidence="1" id="KW-0472">Membrane</keyword>
<evidence type="ECO:0000313" key="3">
    <source>
        <dbReference type="Proteomes" id="UP000184499"/>
    </source>
</evidence>
<sequence length="202" mass="22770">MSEHVQTNQYDTIILGLYGVFLLYHGLNKEIVYRPRHQALLWHILSGALEVIFYYGNFNCSIAAVTACCVHSVTSLALFKDLPNGYPPHTRPAYQAGSIMRPILAIRAYCTQNPVHYHSSMMPLHGFVYTRALIFILGTMGPSRDFVKNVNSPFVYAESVLGAALISVGHFHGSWPIPVYLMLMHLLGKISLWVGEQHDYCR</sequence>
<reference evidence="3" key="1">
    <citation type="journal article" date="2017" name="Genome Biol.">
        <title>Comparative genomics reveals high biological diversity and specific adaptations in the industrially and medically important fungal genus Aspergillus.</title>
        <authorList>
            <person name="de Vries R.P."/>
            <person name="Riley R."/>
            <person name="Wiebenga A."/>
            <person name="Aguilar-Osorio G."/>
            <person name="Amillis S."/>
            <person name="Uchima C.A."/>
            <person name="Anderluh G."/>
            <person name="Asadollahi M."/>
            <person name="Askin M."/>
            <person name="Barry K."/>
            <person name="Battaglia E."/>
            <person name="Bayram O."/>
            <person name="Benocci T."/>
            <person name="Braus-Stromeyer S.A."/>
            <person name="Caldana C."/>
            <person name="Canovas D."/>
            <person name="Cerqueira G.C."/>
            <person name="Chen F."/>
            <person name="Chen W."/>
            <person name="Choi C."/>
            <person name="Clum A."/>
            <person name="Dos Santos R.A."/>
            <person name="Damasio A.R."/>
            <person name="Diallinas G."/>
            <person name="Emri T."/>
            <person name="Fekete E."/>
            <person name="Flipphi M."/>
            <person name="Freyberg S."/>
            <person name="Gallo A."/>
            <person name="Gournas C."/>
            <person name="Habgood R."/>
            <person name="Hainaut M."/>
            <person name="Harispe M.L."/>
            <person name="Henrissat B."/>
            <person name="Hilden K.S."/>
            <person name="Hope R."/>
            <person name="Hossain A."/>
            <person name="Karabika E."/>
            <person name="Karaffa L."/>
            <person name="Karanyi Z."/>
            <person name="Krasevec N."/>
            <person name="Kuo A."/>
            <person name="Kusch H."/>
            <person name="LaButti K."/>
            <person name="Lagendijk E.L."/>
            <person name="Lapidus A."/>
            <person name="Levasseur A."/>
            <person name="Lindquist E."/>
            <person name="Lipzen A."/>
            <person name="Logrieco A.F."/>
            <person name="MacCabe A."/>
            <person name="Maekelae M.R."/>
            <person name="Malavazi I."/>
            <person name="Melin P."/>
            <person name="Meyer V."/>
            <person name="Mielnichuk N."/>
            <person name="Miskei M."/>
            <person name="Molnar A.P."/>
            <person name="Mule G."/>
            <person name="Ngan C.Y."/>
            <person name="Orejas M."/>
            <person name="Orosz E."/>
            <person name="Ouedraogo J.P."/>
            <person name="Overkamp K.M."/>
            <person name="Park H.-S."/>
            <person name="Perrone G."/>
            <person name="Piumi F."/>
            <person name="Punt P.J."/>
            <person name="Ram A.F."/>
            <person name="Ramon A."/>
            <person name="Rauscher S."/>
            <person name="Record E."/>
            <person name="Riano-Pachon D.M."/>
            <person name="Robert V."/>
            <person name="Roehrig J."/>
            <person name="Ruller R."/>
            <person name="Salamov A."/>
            <person name="Salih N.S."/>
            <person name="Samson R.A."/>
            <person name="Sandor E."/>
            <person name="Sanguinetti M."/>
            <person name="Schuetze T."/>
            <person name="Sepcic K."/>
            <person name="Shelest E."/>
            <person name="Sherlock G."/>
            <person name="Sophianopoulou V."/>
            <person name="Squina F.M."/>
            <person name="Sun H."/>
            <person name="Susca A."/>
            <person name="Todd R.B."/>
            <person name="Tsang A."/>
            <person name="Unkles S.E."/>
            <person name="van de Wiele N."/>
            <person name="van Rossen-Uffink D."/>
            <person name="Oliveira J.V."/>
            <person name="Vesth T.C."/>
            <person name="Visser J."/>
            <person name="Yu J.-H."/>
            <person name="Zhou M."/>
            <person name="Andersen M.R."/>
            <person name="Archer D.B."/>
            <person name="Baker S.E."/>
            <person name="Benoit I."/>
            <person name="Brakhage A.A."/>
            <person name="Braus G.H."/>
            <person name="Fischer R."/>
            <person name="Frisvad J.C."/>
            <person name="Goldman G.H."/>
            <person name="Houbraken J."/>
            <person name="Oakley B."/>
            <person name="Pocsi I."/>
            <person name="Scazzocchio C."/>
            <person name="Seiboth B."/>
            <person name="vanKuyk P.A."/>
            <person name="Wortman J."/>
            <person name="Dyer P.S."/>
            <person name="Grigoriev I.V."/>
        </authorList>
    </citation>
    <scope>NUCLEOTIDE SEQUENCE [LARGE SCALE GENOMIC DNA]</scope>
    <source>
        <strain evidence="3">CBS 101740 / IMI 381727 / IBT 21946</strain>
    </source>
</reference>
<dbReference type="VEuPathDB" id="FungiDB:ASPBRDRAFT_189781"/>
<organism evidence="2 3">
    <name type="scientific">Aspergillus brasiliensis (strain CBS 101740 / IMI 381727 / IBT 21946)</name>
    <dbReference type="NCBI Taxonomy" id="767769"/>
    <lineage>
        <taxon>Eukaryota</taxon>
        <taxon>Fungi</taxon>
        <taxon>Dikarya</taxon>
        <taxon>Ascomycota</taxon>
        <taxon>Pezizomycotina</taxon>
        <taxon>Eurotiomycetes</taxon>
        <taxon>Eurotiomycetidae</taxon>
        <taxon>Eurotiales</taxon>
        <taxon>Aspergillaceae</taxon>
        <taxon>Aspergillus</taxon>
        <taxon>Aspergillus subgen. Circumdati</taxon>
    </lineage>
</organism>